<dbReference type="RefSeq" id="WP_147825870.1">
    <property type="nucleotide sequence ID" value="NZ_BAAARG010000002.1"/>
</dbReference>
<sequence length="242" mass="25328">MAVPLRASSTPASLQGLREQIERAERRRADTAIIPVSAPLVPLFFDGGLKPGATYAIDSSVSVMLSLMAETSTAGSWCAAVGFDSLAAEAVEGFGITLERFVMVPNPGTRWLAVVAALAEVIPVIAIRPPSRPRDADISRLSARLRERGGVLLVLGEWPGAEATLSLSETSWRGIGQGYGALQSRAVTISARGRRFPAARRARVLLPGPSGAVVAFTPAASSVTPIDSPAPADRRAHLTVVA</sequence>
<dbReference type="AlphaFoldDB" id="A0A5C8HMQ7"/>
<comment type="caution">
    <text evidence="1">The sequence shown here is derived from an EMBL/GenBank/DDBJ whole genome shotgun (WGS) entry which is preliminary data.</text>
</comment>
<evidence type="ECO:0008006" key="3">
    <source>
        <dbReference type="Google" id="ProtNLM"/>
    </source>
</evidence>
<dbReference type="OrthoDB" id="3873597at2"/>
<proteinExistence type="predicted"/>
<accession>A0A5C8HMQ7</accession>
<protein>
    <recommendedName>
        <fullName evidence="3">Recombinase A</fullName>
    </recommendedName>
</protein>
<organism evidence="1 2">
    <name type="scientific">Microbacterium mitrae</name>
    <dbReference type="NCBI Taxonomy" id="664640"/>
    <lineage>
        <taxon>Bacteria</taxon>
        <taxon>Bacillati</taxon>
        <taxon>Actinomycetota</taxon>
        <taxon>Actinomycetes</taxon>
        <taxon>Micrococcales</taxon>
        <taxon>Microbacteriaceae</taxon>
        <taxon>Microbacterium</taxon>
    </lineage>
</organism>
<name>A0A5C8HMQ7_9MICO</name>
<gene>
    <name evidence="1" type="ORF">FVP60_08715</name>
</gene>
<evidence type="ECO:0000313" key="1">
    <source>
        <dbReference type="EMBL" id="TXK04736.1"/>
    </source>
</evidence>
<evidence type="ECO:0000313" key="2">
    <source>
        <dbReference type="Proteomes" id="UP000321196"/>
    </source>
</evidence>
<dbReference type="Proteomes" id="UP000321196">
    <property type="component" value="Unassembled WGS sequence"/>
</dbReference>
<dbReference type="EMBL" id="VRSW01000002">
    <property type="protein sequence ID" value="TXK04736.1"/>
    <property type="molecule type" value="Genomic_DNA"/>
</dbReference>
<keyword evidence="2" id="KW-1185">Reference proteome</keyword>
<reference evidence="1 2" key="1">
    <citation type="submission" date="2019-08" db="EMBL/GenBank/DDBJ databases">
        <authorList>
            <person name="Dong K."/>
        </authorList>
    </citation>
    <scope>NUCLEOTIDE SEQUENCE [LARGE SCALE GENOMIC DNA]</scope>
    <source>
        <strain evidence="1 2">M4-8</strain>
    </source>
</reference>